<keyword evidence="1" id="KW-0472">Membrane</keyword>
<keyword evidence="3" id="KW-1185">Reference proteome</keyword>
<dbReference type="EMBL" id="JAMLJN010000012">
    <property type="protein sequence ID" value="MCL9771109.1"/>
    <property type="molecule type" value="Genomic_DNA"/>
</dbReference>
<organism evidence="2 3">
    <name type="scientific">Flavobacterium fragile</name>
    <dbReference type="NCBI Taxonomy" id="2949085"/>
    <lineage>
        <taxon>Bacteria</taxon>
        <taxon>Pseudomonadati</taxon>
        <taxon>Bacteroidota</taxon>
        <taxon>Flavobacteriia</taxon>
        <taxon>Flavobacteriales</taxon>
        <taxon>Flavobacteriaceae</taxon>
        <taxon>Flavobacterium</taxon>
    </lineage>
</organism>
<accession>A0ABT0TJE2</accession>
<dbReference type="Proteomes" id="UP001203342">
    <property type="component" value="Unassembled WGS sequence"/>
</dbReference>
<reference evidence="2 3" key="1">
    <citation type="submission" date="2022-05" db="EMBL/GenBank/DDBJ databases">
        <title>Flavobacterium sp., isolated from activated sludge.</title>
        <authorList>
            <person name="Ran Q."/>
        </authorList>
    </citation>
    <scope>NUCLEOTIDE SEQUENCE [LARGE SCALE GENOMIC DNA]</scope>
    <source>
        <strain evidence="2 3">HXWNR69</strain>
    </source>
</reference>
<gene>
    <name evidence="2" type="ORF">NAT47_11850</name>
</gene>
<comment type="caution">
    <text evidence="2">The sequence shown here is derived from an EMBL/GenBank/DDBJ whole genome shotgun (WGS) entry which is preliminary data.</text>
</comment>
<feature type="transmembrane region" description="Helical" evidence="1">
    <location>
        <begin position="119"/>
        <end position="139"/>
    </location>
</feature>
<feature type="transmembrane region" description="Helical" evidence="1">
    <location>
        <begin position="145"/>
        <end position="163"/>
    </location>
</feature>
<keyword evidence="1" id="KW-1133">Transmembrane helix</keyword>
<proteinExistence type="predicted"/>
<sequence>MDVILNGKINYTPMLIDDFLKKQELKITFTNELKVDQETFINKMKEVTDINFRTIFFLVADNFLSSKIKYVGNFTKNQAELRERTFPYKRFRAGSTIKLNFKYQDEMLHVKTDIQGISYVRFILSSFILTLLLILSFLLLFELEFLPIVLFAIISYFYIFLSFKYSKANVQRIKNELNEYYKQIEKQNNIHSI</sequence>
<keyword evidence="1" id="KW-0812">Transmembrane</keyword>
<evidence type="ECO:0000313" key="3">
    <source>
        <dbReference type="Proteomes" id="UP001203342"/>
    </source>
</evidence>
<evidence type="ECO:0000256" key="1">
    <source>
        <dbReference type="SAM" id="Phobius"/>
    </source>
</evidence>
<dbReference type="RefSeq" id="WP_250583035.1">
    <property type="nucleotide sequence ID" value="NZ_JAMLJN010000012.1"/>
</dbReference>
<evidence type="ECO:0000313" key="2">
    <source>
        <dbReference type="EMBL" id="MCL9771109.1"/>
    </source>
</evidence>
<name>A0ABT0TJE2_9FLAO</name>
<protein>
    <submittedName>
        <fullName evidence="2">Uncharacterized protein</fullName>
    </submittedName>
</protein>